<evidence type="ECO:0000313" key="2">
    <source>
        <dbReference type="Proteomes" id="UP000436006"/>
    </source>
</evidence>
<name>A0A7K1SKU3_9BACT</name>
<reference evidence="1 2" key="1">
    <citation type="submission" date="2019-12" db="EMBL/GenBank/DDBJ databases">
        <title>Spirosoma sp. HMF4905 genome sequencing and assembly.</title>
        <authorList>
            <person name="Kang H."/>
            <person name="Cha I."/>
            <person name="Kim H."/>
            <person name="Joh K."/>
        </authorList>
    </citation>
    <scope>NUCLEOTIDE SEQUENCE [LARGE SCALE GENOMIC DNA]</scope>
    <source>
        <strain evidence="1 2">HMF4905</strain>
    </source>
</reference>
<dbReference type="EMBL" id="WPIN01000015">
    <property type="protein sequence ID" value="MVM34431.1"/>
    <property type="molecule type" value="Genomic_DNA"/>
</dbReference>
<gene>
    <name evidence="1" type="ORF">GO755_30650</name>
</gene>
<organism evidence="1 2">
    <name type="scientific">Spirosoma arboris</name>
    <dbReference type="NCBI Taxonomy" id="2682092"/>
    <lineage>
        <taxon>Bacteria</taxon>
        <taxon>Pseudomonadati</taxon>
        <taxon>Bacteroidota</taxon>
        <taxon>Cytophagia</taxon>
        <taxon>Cytophagales</taxon>
        <taxon>Cytophagaceae</taxon>
        <taxon>Spirosoma</taxon>
    </lineage>
</organism>
<evidence type="ECO:0000313" key="1">
    <source>
        <dbReference type="EMBL" id="MVM34431.1"/>
    </source>
</evidence>
<keyword evidence="2" id="KW-1185">Reference proteome</keyword>
<proteinExistence type="predicted"/>
<sequence>MLDKDTLATVLSDLANGLSHQHAIYHLLTKDLPTVERQKIELLRQKDYYLIMQNFVQLSNQDDPSFEAANLLKTELAAIEVKLKALE</sequence>
<dbReference type="Proteomes" id="UP000436006">
    <property type="component" value="Unassembled WGS sequence"/>
</dbReference>
<comment type="caution">
    <text evidence="1">The sequence shown here is derived from an EMBL/GenBank/DDBJ whole genome shotgun (WGS) entry which is preliminary data.</text>
</comment>
<protein>
    <submittedName>
        <fullName evidence="1">Uncharacterized protein</fullName>
    </submittedName>
</protein>
<accession>A0A7K1SKU3</accession>
<dbReference type="AlphaFoldDB" id="A0A7K1SKU3"/>
<dbReference type="RefSeq" id="WP_157589250.1">
    <property type="nucleotide sequence ID" value="NZ_WPIN01000015.1"/>
</dbReference>